<gene>
    <name evidence="1" type="ORF">BU16DRAFT_527969</name>
</gene>
<evidence type="ECO:0000313" key="2">
    <source>
        <dbReference type="Proteomes" id="UP000799750"/>
    </source>
</evidence>
<proteinExistence type="predicted"/>
<dbReference type="Proteomes" id="UP000799750">
    <property type="component" value="Unassembled WGS sequence"/>
</dbReference>
<accession>A0A6A6QP48</accession>
<sequence>MAICSQAPRLRPIPRYNSLVSFGQPKRVVVPGLIALPFCGSRYGPVHLAHCSLLALTRHHRLPGCSTYLLCSARPFYTLLSLSGFDRLRGLTPRASESLNGRRVLRGGVCP</sequence>
<keyword evidence="2" id="KW-1185">Reference proteome</keyword>
<reference evidence="1" key="1">
    <citation type="journal article" date="2020" name="Stud. Mycol.">
        <title>101 Dothideomycetes genomes: a test case for predicting lifestyles and emergence of pathogens.</title>
        <authorList>
            <person name="Haridas S."/>
            <person name="Albert R."/>
            <person name="Binder M."/>
            <person name="Bloem J."/>
            <person name="Labutti K."/>
            <person name="Salamov A."/>
            <person name="Andreopoulos B."/>
            <person name="Baker S."/>
            <person name="Barry K."/>
            <person name="Bills G."/>
            <person name="Bluhm B."/>
            <person name="Cannon C."/>
            <person name="Castanera R."/>
            <person name="Culley D."/>
            <person name="Daum C."/>
            <person name="Ezra D."/>
            <person name="Gonzalez J."/>
            <person name="Henrissat B."/>
            <person name="Kuo A."/>
            <person name="Liang C."/>
            <person name="Lipzen A."/>
            <person name="Lutzoni F."/>
            <person name="Magnuson J."/>
            <person name="Mondo S."/>
            <person name="Nolan M."/>
            <person name="Ohm R."/>
            <person name="Pangilinan J."/>
            <person name="Park H.-J."/>
            <person name="Ramirez L."/>
            <person name="Alfaro M."/>
            <person name="Sun H."/>
            <person name="Tritt A."/>
            <person name="Yoshinaga Y."/>
            <person name="Zwiers L.-H."/>
            <person name="Turgeon B."/>
            <person name="Goodwin S."/>
            <person name="Spatafora J."/>
            <person name="Crous P."/>
            <person name="Grigoriev I."/>
        </authorList>
    </citation>
    <scope>NUCLEOTIDE SEQUENCE</scope>
    <source>
        <strain evidence="1">CBS 269.34</strain>
    </source>
</reference>
<evidence type="ECO:0000313" key="1">
    <source>
        <dbReference type="EMBL" id="KAF2493770.1"/>
    </source>
</evidence>
<protein>
    <submittedName>
        <fullName evidence="1">Uncharacterized protein</fullName>
    </submittedName>
</protein>
<dbReference type="AlphaFoldDB" id="A0A6A6QP48"/>
<name>A0A6A6QP48_9PEZI</name>
<dbReference type="EMBL" id="MU004191">
    <property type="protein sequence ID" value="KAF2493770.1"/>
    <property type="molecule type" value="Genomic_DNA"/>
</dbReference>
<organism evidence="1 2">
    <name type="scientific">Lophium mytilinum</name>
    <dbReference type="NCBI Taxonomy" id="390894"/>
    <lineage>
        <taxon>Eukaryota</taxon>
        <taxon>Fungi</taxon>
        <taxon>Dikarya</taxon>
        <taxon>Ascomycota</taxon>
        <taxon>Pezizomycotina</taxon>
        <taxon>Dothideomycetes</taxon>
        <taxon>Pleosporomycetidae</taxon>
        <taxon>Mytilinidiales</taxon>
        <taxon>Mytilinidiaceae</taxon>
        <taxon>Lophium</taxon>
    </lineage>
</organism>